<dbReference type="Gene3D" id="3.30.565.10">
    <property type="entry name" value="Histidine kinase-like ATPase, C-terminal domain"/>
    <property type="match status" value="1"/>
</dbReference>
<comment type="caution">
    <text evidence="6">The sequence shown here is derived from an EMBL/GenBank/DDBJ whole genome shotgun (WGS) entry which is preliminary data.</text>
</comment>
<keyword evidence="7" id="KW-1185">Reference proteome</keyword>
<dbReference type="InterPro" id="IPR011041">
    <property type="entry name" value="Quinoprot_gluc/sorb_DH_b-prop"/>
</dbReference>
<dbReference type="InterPro" id="IPR013783">
    <property type="entry name" value="Ig-like_fold"/>
</dbReference>
<dbReference type="SUPFAM" id="SSF55874">
    <property type="entry name" value="ATPase domain of HSP90 chaperone/DNA topoisomerase II/histidine kinase"/>
    <property type="match status" value="1"/>
</dbReference>
<evidence type="ECO:0000259" key="5">
    <source>
        <dbReference type="PROSITE" id="PS50109"/>
    </source>
</evidence>
<dbReference type="EMBL" id="JBEPLU010000001">
    <property type="protein sequence ID" value="MET3525562.1"/>
    <property type="molecule type" value="Genomic_DNA"/>
</dbReference>
<dbReference type="Gene3D" id="1.20.5.1930">
    <property type="match status" value="1"/>
</dbReference>
<evidence type="ECO:0000256" key="1">
    <source>
        <dbReference type="ARBA" id="ARBA00022679"/>
    </source>
</evidence>
<dbReference type="Pfam" id="PF07730">
    <property type="entry name" value="HisKA_3"/>
    <property type="match status" value="1"/>
</dbReference>
<dbReference type="InterPro" id="IPR036890">
    <property type="entry name" value="HATPase_C_sf"/>
</dbReference>
<dbReference type="Proteomes" id="UP001549110">
    <property type="component" value="Unassembled WGS sequence"/>
</dbReference>
<proteinExistence type="predicted"/>
<dbReference type="InterPro" id="IPR011110">
    <property type="entry name" value="Reg_prop"/>
</dbReference>
<dbReference type="InterPro" id="IPR005467">
    <property type="entry name" value="His_kinase_dom"/>
</dbReference>
<dbReference type="SUPFAM" id="SSF50952">
    <property type="entry name" value="Soluble quinoprotein glucose dehydrogenase"/>
    <property type="match status" value="1"/>
</dbReference>
<dbReference type="InterPro" id="IPR003594">
    <property type="entry name" value="HATPase_dom"/>
</dbReference>
<organism evidence="6 7">
    <name type="scientific">Phenylobacterium koreense</name>
    <dbReference type="NCBI Taxonomy" id="266125"/>
    <lineage>
        <taxon>Bacteria</taxon>
        <taxon>Pseudomonadati</taxon>
        <taxon>Pseudomonadota</taxon>
        <taxon>Alphaproteobacteria</taxon>
        <taxon>Caulobacterales</taxon>
        <taxon>Caulobacteraceae</taxon>
        <taxon>Phenylobacterium</taxon>
    </lineage>
</organism>
<feature type="signal peptide" evidence="4">
    <location>
        <begin position="1"/>
        <end position="21"/>
    </location>
</feature>
<dbReference type="PANTHER" id="PTHR24421:SF62">
    <property type="entry name" value="SENSORY TRANSDUCTION HISTIDINE KINASE"/>
    <property type="match status" value="1"/>
</dbReference>
<feature type="chain" id="PRO_5046160922" evidence="4">
    <location>
        <begin position="22"/>
        <end position="1029"/>
    </location>
</feature>
<feature type="domain" description="Histidine kinase" evidence="5">
    <location>
        <begin position="918"/>
        <end position="1004"/>
    </location>
</feature>
<dbReference type="Pfam" id="PF02518">
    <property type="entry name" value="HATPase_c"/>
    <property type="match status" value="1"/>
</dbReference>
<protein>
    <submittedName>
        <fullName evidence="6">Signal transduction histidine kinase/ligand-binding sensor domain-containing protein</fullName>
    </submittedName>
</protein>
<dbReference type="GO" id="GO:0016301">
    <property type="term" value="F:kinase activity"/>
    <property type="evidence" value="ECO:0007669"/>
    <property type="project" value="UniProtKB-KW"/>
</dbReference>
<keyword evidence="4" id="KW-0732">Signal</keyword>
<dbReference type="InterPro" id="IPR050482">
    <property type="entry name" value="Sensor_HK_TwoCompSys"/>
</dbReference>
<dbReference type="InterPro" id="IPR011712">
    <property type="entry name" value="Sig_transdc_His_kin_sub3_dim/P"/>
</dbReference>
<name>A0ABV2EEV2_9CAUL</name>
<gene>
    <name evidence="6" type="ORF">ABID41_000657</name>
</gene>
<evidence type="ECO:0000256" key="2">
    <source>
        <dbReference type="ARBA" id="ARBA00022777"/>
    </source>
</evidence>
<dbReference type="Pfam" id="PF07494">
    <property type="entry name" value="Reg_prop"/>
    <property type="match status" value="1"/>
</dbReference>
<evidence type="ECO:0000313" key="7">
    <source>
        <dbReference type="Proteomes" id="UP001549110"/>
    </source>
</evidence>
<dbReference type="PROSITE" id="PS50109">
    <property type="entry name" value="HIS_KIN"/>
    <property type="match status" value="1"/>
</dbReference>
<evidence type="ECO:0000256" key="3">
    <source>
        <dbReference type="ARBA" id="ARBA00023012"/>
    </source>
</evidence>
<accession>A0ABV2EEV2</accession>
<dbReference type="Gene3D" id="2.60.40.10">
    <property type="entry name" value="Immunoglobulins"/>
    <property type="match status" value="1"/>
</dbReference>
<dbReference type="InterPro" id="IPR011123">
    <property type="entry name" value="Y_Y_Y"/>
</dbReference>
<keyword evidence="2 6" id="KW-0418">Kinase</keyword>
<dbReference type="Gene3D" id="2.130.10.10">
    <property type="entry name" value="YVTN repeat-like/Quinoprotein amine dehydrogenase"/>
    <property type="match status" value="2"/>
</dbReference>
<evidence type="ECO:0000313" key="6">
    <source>
        <dbReference type="EMBL" id="MET3525562.1"/>
    </source>
</evidence>
<keyword evidence="3" id="KW-0902">Two-component regulatory system</keyword>
<dbReference type="RefSeq" id="WP_331928815.1">
    <property type="nucleotide sequence ID" value="NZ_JBEPLU010000001.1"/>
</dbReference>
<dbReference type="Pfam" id="PF07495">
    <property type="entry name" value="Y_Y_Y"/>
    <property type="match status" value="1"/>
</dbReference>
<dbReference type="SUPFAM" id="SSF63829">
    <property type="entry name" value="Calcium-dependent phosphotriesterase"/>
    <property type="match status" value="2"/>
</dbReference>
<evidence type="ECO:0000256" key="4">
    <source>
        <dbReference type="SAM" id="SignalP"/>
    </source>
</evidence>
<dbReference type="PANTHER" id="PTHR24421">
    <property type="entry name" value="NITRATE/NITRITE SENSOR PROTEIN NARX-RELATED"/>
    <property type="match status" value="1"/>
</dbReference>
<dbReference type="InterPro" id="IPR015943">
    <property type="entry name" value="WD40/YVTN_repeat-like_dom_sf"/>
</dbReference>
<dbReference type="CDD" id="cd16917">
    <property type="entry name" value="HATPase_UhpB-NarQ-NarX-like"/>
    <property type="match status" value="1"/>
</dbReference>
<keyword evidence="1" id="KW-0808">Transferase</keyword>
<reference evidence="6 7" key="1">
    <citation type="submission" date="2024-06" db="EMBL/GenBank/DDBJ databases">
        <title>Genomic Encyclopedia of Type Strains, Phase IV (KMG-IV): sequencing the most valuable type-strain genomes for metagenomic binning, comparative biology and taxonomic classification.</title>
        <authorList>
            <person name="Goeker M."/>
        </authorList>
    </citation>
    <scope>NUCLEOTIDE SEQUENCE [LARGE SCALE GENOMIC DNA]</scope>
    <source>
        <strain evidence="6 7">DSM 17809</strain>
    </source>
</reference>
<sequence length="1029" mass="112059">MQLIKVMLVAAMLLQPVAALAADLPRRLAHYTHQPWTEAIDAPAPVLAIAQGRDGFLWLATGQGLFRFDGVSFEPIVAEGDDQSQGQPSALLVTRNGDVWSNFSSSGRFAIYRKGALRLLDAPAAPNRVIDMAEGLDGSIWALTAKFDAEVLRLRNGQWTSFNVKQGLPLDDALSMLVAADGAVWISFCNSVVRLAAGATRFETVRSTPQANGRLSVDQAGRIWLSEKRGSYPISGPGGAGSPPPLRAPYPTDDAQIRGAPVIDHAGNLWIATRYDGVQRVASINPSGSANPLAERLQSSGGLSSDVTYDVLEDREGNLWVGTEKGLDKLRPATLRAEPELTRPAAFGDKLLAASDGSVYIGEARTIYRIAAGGRPEPILQNISEPQALCEAPDGAIWIAFSDQITVWRNGRVQRRIDRAPASNTHSIIFDCAFDSRGDYWTAAGGGGMHRFHDGRWEAMYGSAAVDGFYPTTLVAGPRGNLVVQWSRDSLAWIGESDQPSLLRFDAEHRRRFIPDHGQGGPQALTLYPTSAGDIIAAGAFGLSRFQGMSIQTLWADPTAADRRISGLVQTPEGDTWIAYPRTLVRFRSSDLAEAFSKGEAPRPTLTLGLGDGLTSRPHSHSQRSIVRGGDGRLWVATETGALWMDPRQIARTYLPPGLAIKSVTANGHLYRDPASLKLGSETPNVEIDFAVLNFADPKRSQVRYRLKGFDSTWIDPGARRQAFYTNLPPGKYEFQVIAASSEGVWNRKGASVEFEIPPTFFQSPWFPLLCLALATGLFWLLYRLRVAQVAERVRVGLEARLGERDRIARELHDTLLQSVQGLILRFQSVANKMAPGDPSRDLLETALKRADDVIVDGRNRVRDLRIAEGPRDLRATLEDVIAATGFDPAVLVQVTEVGAPRAVHPLIVAEIGRLSGEALFNIVRHARATAVEVMIEYSPHQLLVRLRDNGVGIAEEVLEAGRKPGHFGLIGMRERAQRIGGAFFINRRAGAGTEVALKLPANLAFADRAKGARRPFSQLRSWRGTAGV</sequence>